<feature type="domain" description="BPL/LPL catalytic" evidence="1">
    <location>
        <begin position="25"/>
        <end position="215"/>
    </location>
</feature>
<dbReference type="PANTHER" id="PTHR43679">
    <property type="entry name" value="OCTANOYLTRANSFERASE LIPM-RELATED"/>
    <property type="match status" value="1"/>
</dbReference>
<comment type="caution">
    <text evidence="2">The sequence shown here is derived from an EMBL/GenBank/DDBJ whole genome shotgun (WGS) entry which is preliminary data.</text>
</comment>
<dbReference type="PANTHER" id="PTHR43679:SF2">
    <property type="entry name" value="OCTANOYL-[GCVH]:PROTEIN N-OCTANOYLTRANSFERASE"/>
    <property type="match status" value="1"/>
</dbReference>
<keyword evidence="3" id="KW-1185">Reference proteome</keyword>
<dbReference type="PROSITE" id="PS51733">
    <property type="entry name" value="BPL_LPL_CATALYTIC"/>
    <property type="match status" value="1"/>
</dbReference>
<dbReference type="InterPro" id="IPR045864">
    <property type="entry name" value="aa-tRNA-synth_II/BPL/LPL"/>
</dbReference>
<reference evidence="2 3" key="1">
    <citation type="submission" date="2014-04" db="EMBL/GenBank/DDBJ databases">
        <title>The Genome Sequence of Thermoanaerobaculum aquaticum MP-01, The First Cultivated Group 23 Acidobacterium.</title>
        <authorList>
            <person name="Stamps B.W."/>
            <person name="Losey N.A."/>
            <person name="Lawson P.A."/>
            <person name="Stevenson B.S."/>
        </authorList>
    </citation>
    <scope>NUCLEOTIDE SEQUENCE [LARGE SCALE GENOMIC DNA]</scope>
    <source>
        <strain evidence="2 3">MP-01</strain>
    </source>
</reference>
<dbReference type="AlphaFoldDB" id="A0A062Y3B7"/>
<accession>A0A062Y3B7</accession>
<dbReference type="Gene3D" id="3.30.930.10">
    <property type="entry name" value="Bira Bifunctional Protein, Domain 2"/>
    <property type="match status" value="1"/>
</dbReference>
<evidence type="ECO:0000313" key="2">
    <source>
        <dbReference type="EMBL" id="KDA54876.1"/>
    </source>
</evidence>
<protein>
    <recommendedName>
        <fullName evidence="1">BPL/LPL catalytic domain-containing protein</fullName>
    </recommendedName>
</protein>
<dbReference type="InterPro" id="IPR004143">
    <property type="entry name" value="BPL_LPL_catalytic"/>
</dbReference>
<dbReference type="InterPro" id="IPR050664">
    <property type="entry name" value="Octanoyltrans_LipM/LipL"/>
</dbReference>
<dbReference type="OrthoDB" id="5292616at2"/>
<evidence type="ECO:0000313" key="3">
    <source>
        <dbReference type="Proteomes" id="UP000027284"/>
    </source>
</evidence>
<name>A0A062Y3B7_9BACT</name>
<dbReference type="Proteomes" id="UP000027284">
    <property type="component" value="Unassembled WGS sequence"/>
</dbReference>
<evidence type="ECO:0000259" key="1">
    <source>
        <dbReference type="PROSITE" id="PS51733"/>
    </source>
</evidence>
<sequence>MGEGWVVLGNPSEEIARHVAWDLLALPAPQVRALPATQVAVVLPRSREPQREVYLQACERDHVPVVRRPSGGGAVVLGPGVVTVSALAPLSGPRNTAQLFVRFCGLVSRALQRLGVPPLELRGVSDLCLGDRKLVGSSPRLLLNSVLFQASVLVEADLSLLDRYLPFPSRAPDYRQGRPHRDFVTTLAQVGFPITPEAVATALEHEFCAALASDGGSG</sequence>
<dbReference type="RefSeq" id="WP_053334697.1">
    <property type="nucleotide sequence ID" value="NZ_JMFG01000002.1"/>
</dbReference>
<dbReference type="Pfam" id="PF21948">
    <property type="entry name" value="LplA-B_cat"/>
    <property type="match status" value="1"/>
</dbReference>
<dbReference type="STRING" id="1312852.EG19_03490"/>
<dbReference type="UniPathway" id="UPA00537">
    <property type="reaction ID" value="UER00595"/>
</dbReference>
<dbReference type="EMBL" id="JMFG01000002">
    <property type="protein sequence ID" value="KDA54876.1"/>
    <property type="molecule type" value="Genomic_DNA"/>
</dbReference>
<gene>
    <name evidence="2" type="ORF">EG19_03490</name>
</gene>
<dbReference type="SUPFAM" id="SSF55681">
    <property type="entry name" value="Class II aaRS and biotin synthetases"/>
    <property type="match status" value="1"/>
</dbReference>
<organism evidence="2 3">
    <name type="scientific">Thermoanaerobaculum aquaticum</name>
    <dbReference type="NCBI Taxonomy" id="1312852"/>
    <lineage>
        <taxon>Bacteria</taxon>
        <taxon>Pseudomonadati</taxon>
        <taxon>Acidobacteriota</taxon>
        <taxon>Thermoanaerobaculia</taxon>
        <taxon>Thermoanaerobaculales</taxon>
        <taxon>Thermoanaerobaculaceae</taxon>
        <taxon>Thermoanaerobaculum</taxon>
    </lineage>
</organism>
<proteinExistence type="predicted"/>